<dbReference type="AlphaFoldDB" id="A0AAD9N2E9"/>
<feature type="region of interest" description="Disordered" evidence="1">
    <location>
        <begin position="49"/>
        <end position="75"/>
    </location>
</feature>
<accession>A0AAD9N2E9</accession>
<reference evidence="2" key="1">
    <citation type="journal article" date="2023" name="Mol. Biol. Evol.">
        <title>Third-Generation Sequencing Reveals the Adaptive Role of the Epigenome in Three Deep-Sea Polychaetes.</title>
        <authorList>
            <person name="Perez M."/>
            <person name="Aroh O."/>
            <person name="Sun Y."/>
            <person name="Lan Y."/>
            <person name="Juniper S.K."/>
            <person name="Young C.R."/>
            <person name="Angers B."/>
            <person name="Qian P.Y."/>
        </authorList>
    </citation>
    <scope>NUCLEOTIDE SEQUENCE</scope>
    <source>
        <strain evidence="2">P08H-3</strain>
    </source>
</reference>
<gene>
    <name evidence="2" type="ORF">LSH36_274g05034</name>
</gene>
<organism evidence="2 3">
    <name type="scientific">Paralvinella palmiformis</name>
    <dbReference type="NCBI Taxonomy" id="53620"/>
    <lineage>
        <taxon>Eukaryota</taxon>
        <taxon>Metazoa</taxon>
        <taxon>Spiralia</taxon>
        <taxon>Lophotrochozoa</taxon>
        <taxon>Annelida</taxon>
        <taxon>Polychaeta</taxon>
        <taxon>Sedentaria</taxon>
        <taxon>Canalipalpata</taxon>
        <taxon>Terebellida</taxon>
        <taxon>Terebelliformia</taxon>
        <taxon>Alvinellidae</taxon>
        <taxon>Paralvinella</taxon>
    </lineage>
</organism>
<keyword evidence="3" id="KW-1185">Reference proteome</keyword>
<sequence>MIYPPPSGQRSSPTILRKGYQSGILRLWDEKSFTRSPEKRIFCNFDGCHNKRSSGSRSPDDSLISDLLSPDKQDPDYVSVSDQSLEKILNDDTRFGSSWNGIPKRPSDDVVISPRLIGALIRRLGDLERGRRVQSTFDN</sequence>
<evidence type="ECO:0000313" key="3">
    <source>
        <dbReference type="Proteomes" id="UP001208570"/>
    </source>
</evidence>
<evidence type="ECO:0000313" key="2">
    <source>
        <dbReference type="EMBL" id="KAK2154225.1"/>
    </source>
</evidence>
<comment type="caution">
    <text evidence="2">The sequence shown here is derived from an EMBL/GenBank/DDBJ whole genome shotgun (WGS) entry which is preliminary data.</text>
</comment>
<proteinExistence type="predicted"/>
<name>A0AAD9N2E9_9ANNE</name>
<dbReference type="EMBL" id="JAODUP010000274">
    <property type="protein sequence ID" value="KAK2154225.1"/>
    <property type="molecule type" value="Genomic_DNA"/>
</dbReference>
<protein>
    <submittedName>
        <fullName evidence="2">Uncharacterized protein</fullName>
    </submittedName>
</protein>
<evidence type="ECO:0000256" key="1">
    <source>
        <dbReference type="SAM" id="MobiDB-lite"/>
    </source>
</evidence>
<dbReference type="Proteomes" id="UP001208570">
    <property type="component" value="Unassembled WGS sequence"/>
</dbReference>